<evidence type="ECO:0000256" key="9">
    <source>
        <dbReference type="RuleBase" id="RU361157"/>
    </source>
</evidence>
<dbReference type="Pfam" id="PF01061">
    <property type="entry name" value="ABC2_membrane"/>
    <property type="match status" value="1"/>
</dbReference>
<evidence type="ECO:0000256" key="8">
    <source>
        <dbReference type="ARBA" id="ARBA00023136"/>
    </source>
</evidence>
<dbReference type="Proteomes" id="UP000029864">
    <property type="component" value="Unassembled WGS sequence"/>
</dbReference>
<evidence type="ECO:0000256" key="1">
    <source>
        <dbReference type="ARBA" id="ARBA00004429"/>
    </source>
</evidence>
<comment type="caution">
    <text evidence="9">Lacks conserved residue(s) required for the propagation of feature annotation.</text>
</comment>
<evidence type="ECO:0000313" key="11">
    <source>
        <dbReference type="EMBL" id="KGJ77105.1"/>
    </source>
</evidence>
<proteinExistence type="inferred from homology"/>
<comment type="subcellular location">
    <subcellularLocation>
        <location evidence="1">Cell inner membrane</location>
        <topology evidence="1">Multi-pass membrane protein</topology>
    </subcellularLocation>
    <subcellularLocation>
        <location evidence="9">Cell membrane</location>
        <topology evidence="9">Multi-pass membrane protein</topology>
    </subcellularLocation>
</comment>
<dbReference type="eggNOG" id="COG1682">
    <property type="taxonomic scope" value="Bacteria"/>
</dbReference>
<feature type="transmembrane region" description="Helical" evidence="9">
    <location>
        <begin position="194"/>
        <end position="215"/>
    </location>
</feature>
<dbReference type="EMBL" id="JPXF01000028">
    <property type="protein sequence ID" value="KGJ77105.1"/>
    <property type="molecule type" value="Genomic_DNA"/>
</dbReference>
<feature type="transmembrane region" description="Helical" evidence="9">
    <location>
        <begin position="51"/>
        <end position="68"/>
    </location>
</feature>
<sequence length="296" mass="33033">MAEQDFFDAGQPTGFFKGSSRSLVDIWKHRELLSRLVKREIKARYKDSSLGILWSLFRPLVQLLIYYFAIGQILGAARSVPDFAVFVFIGLTMWTLYSEIISGSTTSILGNAGLVKKVYLPREIFPLSSVGSALVNFGIQSIVLLGGIAVLSTFLWSYDLLLAPAAVITILVFGTAVGLLLSALNVYLRDVQHFVEIYLIVFFWVSPIVYPFTFIQNQLNGNWMEQIYLMNPVTLSIIAAQKALWTGGSTGVGDMAQAWPDNLELRLLVAFLCSVVLLWISQRVFSRLQGNFAQEL</sequence>
<feature type="transmembrane region" description="Helical" evidence="9">
    <location>
        <begin position="137"/>
        <end position="158"/>
    </location>
</feature>
<keyword evidence="8 9" id="KW-0472">Membrane</keyword>
<dbReference type="GO" id="GO:0005886">
    <property type="term" value="C:plasma membrane"/>
    <property type="evidence" value="ECO:0007669"/>
    <property type="project" value="UniProtKB-SubCell"/>
</dbReference>
<comment type="caution">
    <text evidence="11">The sequence shown here is derived from an EMBL/GenBank/DDBJ whole genome shotgun (WGS) entry which is preliminary data.</text>
</comment>
<keyword evidence="6 9" id="KW-0812">Transmembrane</keyword>
<name>A0A099JGG8_9MICO</name>
<evidence type="ECO:0000256" key="2">
    <source>
        <dbReference type="ARBA" id="ARBA00007783"/>
    </source>
</evidence>
<feature type="domain" description="ABC transmembrane type-2" evidence="10">
    <location>
        <begin position="50"/>
        <end position="288"/>
    </location>
</feature>
<evidence type="ECO:0000256" key="7">
    <source>
        <dbReference type="ARBA" id="ARBA00022989"/>
    </source>
</evidence>
<reference evidence="11 12" key="1">
    <citation type="submission" date="2014-08" db="EMBL/GenBank/DDBJ databases">
        <authorList>
            <person name="Sisinthy S."/>
        </authorList>
    </citation>
    <scope>NUCLEOTIDE SEQUENCE [LARGE SCALE GENOMIC DNA]</scope>
    <source>
        <strain evidence="11 12">RuG17</strain>
    </source>
</reference>
<feature type="transmembrane region" description="Helical" evidence="9">
    <location>
        <begin position="265"/>
        <end position="281"/>
    </location>
</feature>
<keyword evidence="12" id="KW-1185">Reference proteome</keyword>
<dbReference type="PANTHER" id="PTHR30413">
    <property type="entry name" value="INNER MEMBRANE TRANSPORT PERMEASE"/>
    <property type="match status" value="1"/>
</dbReference>
<evidence type="ECO:0000256" key="3">
    <source>
        <dbReference type="ARBA" id="ARBA00022448"/>
    </source>
</evidence>
<comment type="similarity">
    <text evidence="2 9">Belongs to the ABC-2 integral membrane protein family.</text>
</comment>
<dbReference type="InterPro" id="IPR013525">
    <property type="entry name" value="ABC2_TM"/>
</dbReference>
<dbReference type="STRING" id="1001240.GY21_08470"/>
<keyword evidence="3 9" id="KW-0813">Transport</keyword>
<keyword evidence="5" id="KW-0997">Cell inner membrane</keyword>
<dbReference type="GO" id="GO:0015920">
    <property type="term" value="P:lipopolysaccharide transport"/>
    <property type="evidence" value="ECO:0007669"/>
    <property type="project" value="TreeGrafter"/>
</dbReference>
<organism evidence="11 12">
    <name type="scientific">Cryobacterium roopkundense</name>
    <dbReference type="NCBI Taxonomy" id="1001240"/>
    <lineage>
        <taxon>Bacteria</taxon>
        <taxon>Bacillati</taxon>
        <taxon>Actinomycetota</taxon>
        <taxon>Actinomycetes</taxon>
        <taxon>Micrococcales</taxon>
        <taxon>Microbacteriaceae</taxon>
        <taxon>Cryobacterium</taxon>
    </lineage>
</organism>
<evidence type="ECO:0000313" key="12">
    <source>
        <dbReference type="Proteomes" id="UP000029864"/>
    </source>
</evidence>
<evidence type="ECO:0000259" key="10">
    <source>
        <dbReference type="PROSITE" id="PS51012"/>
    </source>
</evidence>
<dbReference type="GO" id="GO:0140359">
    <property type="term" value="F:ABC-type transporter activity"/>
    <property type="evidence" value="ECO:0007669"/>
    <property type="project" value="InterPro"/>
</dbReference>
<feature type="transmembrane region" description="Helical" evidence="9">
    <location>
        <begin position="165"/>
        <end position="188"/>
    </location>
</feature>
<protein>
    <recommendedName>
        <fullName evidence="9">Transport permease protein</fullName>
    </recommendedName>
</protein>
<dbReference type="PANTHER" id="PTHR30413:SF8">
    <property type="entry name" value="TRANSPORT PERMEASE PROTEIN"/>
    <property type="match status" value="1"/>
</dbReference>
<dbReference type="AlphaFoldDB" id="A0A099JGG8"/>
<dbReference type="PROSITE" id="PS51012">
    <property type="entry name" value="ABC_TM2"/>
    <property type="match status" value="1"/>
</dbReference>
<gene>
    <name evidence="11" type="ORF">GY21_08470</name>
</gene>
<evidence type="ECO:0000256" key="6">
    <source>
        <dbReference type="ARBA" id="ARBA00022692"/>
    </source>
</evidence>
<evidence type="ECO:0000256" key="5">
    <source>
        <dbReference type="ARBA" id="ARBA00022519"/>
    </source>
</evidence>
<accession>A0A099JGG8</accession>
<evidence type="ECO:0000256" key="4">
    <source>
        <dbReference type="ARBA" id="ARBA00022475"/>
    </source>
</evidence>
<keyword evidence="7 9" id="KW-1133">Transmembrane helix</keyword>
<dbReference type="InterPro" id="IPR047817">
    <property type="entry name" value="ABC2_TM_bact-type"/>
</dbReference>
<keyword evidence="4 9" id="KW-1003">Cell membrane</keyword>